<dbReference type="NCBIfam" id="NF040495">
    <property type="entry name" value="tranport_ArsG"/>
    <property type="match status" value="1"/>
</dbReference>
<dbReference type="KEGG" id="thyd:TTHT_1546"/>
<dbReference type="Proteomes" id="UP000595564">
    <property type="component" value="Chromosome"/>
</dbReference>
<dbReference type="InterPro" id="IPR039447">
    <property type="entry name" value="UreH-like_TM_dom"/>
</dbReference>
<dbReference type="PANTHER" id="PTHR31272:SF4">
    <property type="entry name" value="CYTOCHROME C-TYPE BIOGENESIS PROTEIN HI_1454-RELATED"/>
    <property type="match status" value="1"/>
</dbReference>
<evidence type="ECO:0000313" key="4">
    <source>
        <dbReference type="Proteomes" id="UP000595564"/>
    </source>
</evidence>
<feature type="transmembrane region" description="Helical" evidence="1">
    <location>
        <begin position="164"/>
        <end position="189"/>
    </location>
</feature>
<keyword evidence="1" id="KW-1133">Transmembrane helix</keyword>
<proteinExistence type="predicted"/>
<gene>
    <name evidence="3" type="ORF">TTHT_1546</name>
</gene>
<accession>A0A7R6SYQ7</accession>
<keyword evidence="1" id="KW-0812">Transmembrane</keyword>
<reference evidence="3 4" key="1">
    <citation type="journal article" date="2012" name="Extremophiles">
        <title>Thermotomaculum hydrothermale gen. nov., sp. nov., a novel heterotrophic thermophile within the phylum Acidobacteria from a deep-sea hydrothermal vent chimney in the Southern Okinawa Trough.</title>
        <authorList>
            <person name="Izumi H."/>
            <person name="Nunoura T."/>
            <person name="Miyazaki M."/>
            <person name="Mino S."/>
            <person name="Toki T."/>
            <person name="Takai K."/>
            <person name="Sako Y."/>
            <person name="Sawabe T."/>
            <person name="Nakagawa S."/>
        </authorList>
    </citation>
    <scope>NUCLEOTIDE SEQUENCE [LARGE SCALE GENOMIC DNA]</scope>
    <source>
        <strain evidence="3 4">AC55</strain>
    </source>
</reference>
<keyword evidence="4" id="KW-1185">Reference proteome</keyword>
<organism evidence="3 4">
    <name type="scientific">Thermotomaculum hydrothermale</name>
    <dbReference type="NCBI Taxonomy" id="981385"/>
    <lineage>
        <taxon>Bacteria</taxon>
        <taxon>Pseudomonadati</taxon>
        <taxon>Acidobacteriota</taxon>
        <taxon>Holophagae</taxon>
        <taxon>Thermotomaculales</taxon>
        <taxon>Thermotomaculaceae</taxon>
        <taxon>Thermotomaculum</taxon>
    </lineage>
</organism>
<evidence type="ECO:0000256" key="1">
    <source>
        <dbReference type="SAM" id="Phobius"/>
    </source>
</evidence>
<dbReference type="AlphaFoldDB" id="A0A7R6SYQ7"/>
<name>A0A7R6SYQ7_9BACT</name>
<feature type="transmembrane region" description="Helical" evidence="1">
    <location>
        <begin position="59"/>
        <end position="82"/>
    </location>
</feature>
<keyword evidence="1" id="KW-0472">Membrane</keyword>
<feature type="transmembrane region" description="Helical" evidence="1">
    <location>
        <begin position="209"/>
        <end position="228"/>
    </location>
</feature>
<sequence length="233" mass="24804">MISSMVVAVATAFWFGILTSISPCPLATNIAAVSYISQDIDSPIKTAINGLLYTLGRTISYTVLGVLLVSSILAVFDVATFLQQRINEVLGFILIFAGFLLLDIISLPAFGGDFLQKSSKKLVKMGRIGALLLGALFALSFCPISAALFFGSLIPLAAKFNSGVIFPAAFGIGTALPVLIFAIGIAFGAKSVGKAFNKITQLEKWFRRATGVIFVGVGGYYIYVYLIVPKILQ</sequence>
<feature type="transmembrane region" description="Helical" evidence="1">
    <location>
        <begin position="130"/>
        <end position="157"/>
    </location>
</feature>
<dbReference type="PANTHER" id="PTHR31272">
    <property type="entry name" value="CYTOCHROME C-TYPE BIOGENESIS PROTEIN HI_1454-RELATED"/>
    <property type="match status" value="1"/>
</dbReference>
<protein>
    <submittedName>
        <fullName evidence="3">Cytochrome c biogenesis protein</fullName>
    </submittedName>
</protein>
<feature type="transmembrane region" description="Helical" evidence="1">
    <location>
        <begin position="89"/>
        <end position="110"/>
    </location>
</feature>
<dbReference type="InterPro" id="IPR051790">
    <property type="entry name" value="Cytochrome_c-biogenesis_DsbD"/>
</dbReference>
<dbReference type="RefSeq" id="WP_201327343.1">
    <property type="nucleotide sequence ID" value="NZ_AP017470.1"/>
</dbReference>
<feature type="domain" description="Urease accessory protein UreH-like transmembrane" evidence="2">
    <location>
        <begin position="11"/>
        <end position="219"/>
    </location>
</feature>
<dbReference type="EMBL" id="AP017470">
    <property type="protein sequence ID" value="BBB33044.1"/>
    <property type="molecule type" value="Genomic_DNA"/>
</dbReference>
<evidence type="ECO:0000313" key="3">
    <source>
        <dbReference type="EMBL" id="BBB33044.1"/>
    </source>
</evidence>
<evidence type="ECO:0000259" key="2">
    <source>
        <dbReference type="Pfam" id="PF13386"/>
    </source>
</evidence>
<dbReference type="Pfam" id="PF13386">
    <property type="entry name" value="DsbD_2"/>
    <property type="match status" value="1"/>
</dbReference>